<keyword evidence="3" id="KW-0732">Signal</keyword>
<name>A0A8E2EP18_9PEZI</name>
<sequence length="92" mass="9760">WDSLGCYTDVVCSRTLNYEQYGLPSMTVEICLAACQSAGYILAGVEYNGECYCDNIFENGGGPAPDGDTGCNMACAGDSFEICGGPDRLNVY</sequence>
<keyword evidence="6" id="KW-0325">Glycoprotein</keyword>
<keyword evidence="4" id="KW-1133">Transmembrane helix</keyword>
<reference evidence="8 9" key="1">
    <citation type="journal article" date="2016" name="Nat. Commun.">
        <title>Ectomycorrhizal ecology is imprinted in the genome of the dominant symbiotic fungus Cenococcum geophilum.</title>
        <authorList>
            <consortium name="DOE Joint Genome Institute"/>
            <person name="Peter M."/>
            <person name="Kohler A."/>
            <person name="Ohm R.A."/>
            <person name="Kuo A."/>
            <person name="Krutzmann J."/>
            <person name="Morin E."/>
            <person name="Arend M."/>
            <person name="Barry K.W."/>
            <person name="Binder M."/>
            <person name="Choi C."/>
            <person name="Clum A."/>
            <person name="Copeland A."/>
            <person name="Grisel N."/>
            <person name="Haridas S."/>
            <person name="Kipfer T."/>
            <person name="LaButti K."/>
            <person name="Lindquist E."/>
            <person name="Lipzen A."/>
            <person name="Maire R."/>
            <person name="Meier B."/>
            <person name="Mihaltcheva S."/>
            <person name="Molinier V."/>
            <person name="Murat C."/>
            <person name="Poggeler S."/>
            <person name="Quandt C.A."/>
            <person name="Sperisen C."/>
            <person name="Tritt A."/>
            <person name="Tisserant E."/>
            <person name="Crous P.W."/>
            <person name="Henrissat B."/>
            <person name="Nehls U."/>
            <person name="Egli S."/>
            <person name="Spatafora J.W."/>
            <person name="Grigoriev I.V."/>
            <person name="Martin F.M."/>
        </authorList>
    </citation>
    <scope>NUCLEOTIDE SEQUENCE [LARGE SCALE GENOMIC DNA]</scope>
    <source>
        <strain evidence="8 9">CBS 207.34</strain>
    </source>
</reference>
<evidence type="ECO:0000256" key="1">
    <source>
        <dbReference type="ARBA" id="ARBA00004167"/>
    </source>
</evidence>
<feature type="non-terminal residue" evidence="8">
    <location>
        <position position="1"/>
    </location>
</feature>
<dbReference type="InterPro" id="IPR051836">
    <property type="entry name" value="Kremen_rcpt"/>
</dbReference>
<comment type="subcellular location">
    <subcellularLocation>
        <location evidence="1">Membrane</location>
        <topology evidence="1">Single-pass membrane protein</topology>
    </subcellularLocation>
</comment>
<keyword evidence="2" id="KW-0812">Transmembrane</keyword>
<dbReference type="GO" id="GO:0005886">
    <property type="term" value="C:plasma membrane"/>
    <property type="evidence" value="ECO:0007669"/>
    <property type="project" value="TreeGrafter"/>
</dbReference>
<dbReference type="EMBL" id="KV751077">
    <property type="protein sequence ID" value="OCL01753.1"/>
    <property type="molecule type" value="Genomic_DNA"/>
</dbReference>
<evidence type="ECO:0000256" key="6">
    <source>
        <dbReference type="ARBA" id="ARBA00023180"/>
    </source>
</evidence>
<feature type="non-terminal residue" evidence="8">
    <location>
        <position position="92"/>
    </location>
</feature>
<dbReference type="SMART" id="SM00321">
    <property type="entry name" value="WSC"/>
    <property type="match status" value="1"/>
</dbReference>
<organism evidence="8 9">
    <name type="scientific">Glonium stellatum</name>
    <dbReference type="NCBI Taxonomy" id="574774"/>
    <lineage>
        <taxon>Eukaryota</taxon>
        <taxon>Fungi</taxon>
        <taxon>Dikarya</taxon>
        <taxon>Ascomycota</taxon>
        <taxon>Pezizomycotina</taxon>
        <taxon>Dothideomycetes</taxon>
        <taxon>Pleosporomycetidae</taxon>
        <taxon>Gloniales</taxon>
        <taxon>Gloniaceae</taxon>
        <taxon>Glonium</taxon>
    </lineage>
</organism>
<keyword evidence="9" id="KW-1185">Reference proteome</keyword>
<evidence type="ECO:0000256" key="2">
    <source>
        <dbReference type="ARBA" id="ARBA00022692"/>
    </source>
</evidence>
<dbReference type="OrthoDB" id="2019572at2759"/>
<dbReference type="Pfam" id="PF01822">
    <property type="entry name" value="WSC"/>
    <property type="match status" value="1"/>
</dbReference>
<evidence type="ECO:0000256" key="5">
    <source>
        <dbReference type="ARBA" id="ARBA00023136"/>
    </source>
</evidence>
<protein>
    <submittedName>
        <fullName evidence="8">Carbohydrate-binding WSC</fullName>
    </submittedName>
</protein>
<proteinExistence type="predicted"/>
<dbReference type="PANTHER" id="PTHR24269">
    <property type="entry name" value="KREMEN PROTEIN"/>
    <property type="match status" value="1"/>
</dbReference>
<evidence type="ECO:0000256" key="4">
    <source>
        <dbReference type="ARBA" id="ARBA00022989"/>
    </source>
</evidence>
<dbReference type="PANTHER" id="PTHR24269:SF16">
    <property type="entry name" value="PROTEIN SLG1"/>
    <property type="match status" value="1"/>
</dbReference>
<dbReference type="PROSITE" id="PS51212">
    <property type="entry name" value="WSC"/>
    <property type="match status" value="1"/>
</dbReference>
<gene>
    <name evidence="8" type="ORF">AOQ84DRAFT_277399</name>
</gene>
<accession>A0A8E2EP18</accession>
<evidence type="ECO:0000256" key="3">
    <source>
        <dbReference type="ARBA" id="ARBA00022729"/>
    </source>
</evidence>
<keyword evidence="5" id="KW-0472">Membrane</keyword>
<dbReference type="InterPro" id="IPR002889">
    <property type="entry name" value="WSC_carb-bd"/>
</dbReference>
<dbReference type="Proteomes" id="UP000250140">
    <property type="component" value="Unassembled WGS sequence"/>
</dbReference>
<dbReference type="AlphaFoldDB" id="A0A8E2EP18"/>
<evidence type="ECO:0000259" key="7">
    <source>
        <dbReference type="PROSITE" id="PS51212"/>
    </source>
</evidence>
<evidence type="ECO:0000313" key="9">
    <source>
        <dbReference type="Proteomes" id="UP000250140"/>
    </source>
</evidence>
<feature type="domain" description="WSC" evidence="7">
    <location>
        <begin position="1"/>
        <end position="92"/>
    </location>
</feature>
<evidence type="ECO:0000313" key="8">
    <source>
        <dbReference type="EMBL" id="OCL01753.1"/>
    </source>
</evidence>